<reference evidence="3" key="2">
    <citation type="journal article" date="2017" name="Nat. Plants">
        <title>The Aegilops tauschii genome reveals multiple impacts of transposons.</title>
        <authorList>
            <person name="Zhao G."/>
            <person name="Zou C."/>
            <person name="Li K."/>
            <person name="Wang K."/>
            <person name="Li T."/>
            <person name="Gao L."/>
            <person name="Zhang X."/>
            <person name="Wang H."/>
            <person name="Yang Z."/>
            <person name="Liu X."/>
            <person name="Jiang W."/>
            <person name="Mao L."/>
            <person name="Kong X."/>
            <person name="Jiao Y."/>
            <person name="Jia J."/>
        </authorList>
    </citation>
    <scope>NUCLEOTIDE SEQUENCE [LARGE SCALE GENOMIC DNA]</scope>
    <source>
        <strain evidence="3">cv. AL8/78</strain>
    </source>
</reference>
<dbReference type="CDD" id="cd01650">
    <property type="entry name" value="RT_nLTR_like"/>
    <property type="match status" value="1"/>
</dbReference>
<dbReference type="STRING" id="200361.A0A453III5"/>
<keyword evidence="3" id="KW-1185">Reference proteome</keyword>
<evidence type="ECO:0000259" key="1">
    <source>
        <dbReference type="PROSITE" id="PS50878"/>
    </source>
</evidence>
<dbReference type="Gramene" id="AET4Gv20569500.1">
    <property type="protein sequence ID" value="AET4Gv20569500.1"/>
    <property type="gene ID" value="AET4Gv20569500"/>
</dbReference>
<dbReference type="InterPro" id="IPR000477">
    <property type="entry name" value="RT_dom"/>
</dbReference>
<dbReference type="InterPro" id="IPR043502">
    <property type="entry name" value="DNA/RNA_pol_sf"/>
</dbReference>
<feature type="domain" description="Reverse transcriptase" evidence="1">
    <location>
        <begin position="95"/>
        <end position="271"/>
    </location>
</feature>
<reference evidence="3" key="1">
    <citation type="journal article" date="2014" name="Science">
        <title>Ancient hybridizations among the ancestral genomes of bread wheat.</title>
        <authorList>
            <consortium name="International Wheat Genome Sequencing Consortium,"/>
            <person name="Marcussen T."/>
            <person name="Sandve S.R."/>
            <person name="Heier L."/>
            <person name="Spannagl M."/>
            <person name="Pfeifer M."/>
            <person name="Jakobsen K.S."/>
            <person name="Wulff B.B."/>
            <person name="Steuernagel B."/>
            <person name="Mayer K.F."/>
            <person name="Olsen O.A."/>
        </authorList>
    </citation>
    <scope>NUCLEOTIDE SEQUENCE [LARGE SCALE GENOMIC DNA]</scope>
    <source>
        <strain evidence="3">cv. AL8/78</strain>
    </source>
</reference>
<dbReference type="Pfam" id="PF00078">
    <property type="entry name" value="RVT_1"/>
    <property type="match status" value="1"/>
</dbReference>
<dbReference type="EnsemblPlants" id="AET4Gv20569500.1">
    <property type="protein sequence ID" value="AET4Gv20569500.1"/>
    <property type="gene ID" value="AET4Gv20569500"/>
</dbReference>
<reference evidence="2" key="5">
    <citation type="journal article" date="2021" name="G3 (Bethesda)">
        <title>Aegilops tauschii genome assembly Aet v5.0 features greater sequence contiguity and improved annotation.</title>
        <authorList>
            <person name="Wang L."/>
            <person name="Zhu T."/>
            <person name="Rodriguez J.C."/>
            <person name="Deal K.R."/>
            <person name="Dubcovsky J."/>
            <person name="McGuire P.E."/>
            <person name="Lux T."/>
            <person name="Spannagl M."/>
            <person name="Mayer K.F.X."/>
            <person name="Baldrich P."/>
            <person name="Meyers B.C."/>
            <person name="Huo N."/>
            <person name="Gu Y.Q."/>
            <person name="Zhou H."/>
            <person name="Devos K.M."/>
            <person name="Bennetzen J.L."/>
            <person name="Unver T."/>
            <person name="Budak H."/>
            <person name="Gulick P.J."/>
            <person name="Galiba G."/>
            <person name="Kalapos B."/>
            <person name="Nelson D.R."/>
            <person name="Li P."/>
            <person name="You F.M."/>
            <person name="Luo M.C."/>
            <person name="Dvorak J."/>
        </authorList>
    </citation>
    <scope>NUCLEOTIDE SEQUENCE [LARGE SCALE GENOMIC DNA]</scope>
    <source>
        <strain evidence="2">cv. AL8/78</strain>
    </source>
</reference>
<dbReference type="SUPFAM" id="SSF56672">
    <property type="entry name" value="DNA/RNA polymerases"/>
    <property type="match status" value="1"/>
</dbReference>
<accession>A0A453III5</accession>
<dbReference type="Proteomes" id="UP000015105">
    <property type="component" value="Chromosome 4D"/>
</dbReference>
<evidence type="ECO:0000313" key="2">
    <source>
        <dbReference type="EnsemblPlants" id="AET4Gv20569500.1"/>
    </source>
</evidence>
<dbReference type="PROSITE" id="PS50878">
    <property type="entry name" value="RT_POL"/>
    <property type="match status" value="1"/>
</dbReference>
<proteinExistence type="predicted"/>
<organism evidence="2 3">
    <name type="scientific">Aegilops tauschii subsp. strangulata</name>
    <name type="common">Goatgrass</name>
    <dbReference type="NCBI Taxonomy" id="200361"/>
    <lineage>
        <taxon>Eukaryota</taxon>
        <taxon>Viridiplantae</taxon>
        <taxon>Streptophyta</taxon>
        <taxon>Embryophyta</taxon>
        <taxon>Tracheophyta</taxon>
        <taxon>Spermatophyta</taxon>
        <taxon>Magnoliopsida</taxon>
        <taxon>Liliopsida</taxon>
        <taxon>Poales</taxon>
        <taxon>Poaceae</taxon>
        <taxon>BOP clade</taxon>
        <taxon>Pooideae</taxon>
        <taxon>Triticodae</taxon>
        <taxon>Triticeae</taxon>
        <taxon>Triticinae</taxon>
        <taxon>Aegilops</taxon>
    </lineage>
</organism>
<sequence>MAITRQDKERALPDHFQANISTPALRTKSIVWENIGMQCHDLSALDAPFDEAEIKEAAFSLPSIKAPGPDGFIGAFFKSCWEIINADFVAVMMQLVNLRGDCAGLINSANIILLLKKADASLIGDYCPISLIHNIFKIFSKLLANRLAPLLPSLVSKCQSAFVQKRCIHDNFLHVQNLIKELHCSSMPGLFLKLDISKAFDSVGWAYLLEVLQQLGFGQRWRDWICMTLASSSSRVLLNGEPGTPFAHGKGLRQGDPLSPMLFILAIDPLQ</sequence>
<dbReference type="AlphaFoldDB" id="A0A453III5"/>
<protein>
    <recommendedName>
        <fullName evidence="1">Reverse transcriptase domain-containing protein</fullName>
    </recommendedName>
</protein>
<dbReference type="PANTHER" id="PTHR19446">
    <property type="entry name" value="REVERSE TRANSCRIPTASES"/>
    <property type="match status" value="1"/>
</dbReference>
<reference evidence="2" key="4">
    <citation type="submission" date="2019-03" db="UniProtKB">
        <authorList>
            <consortium name="EnsemblPlants"/>
        </authorList>
    </citation>
    <scope>IDENTIFICATION</scope>
</reference>
<evidence type="ECO:0000313" key="3">
    <source>
        <dbReference type="Proteomes" id="UP000015105"/>
    </source>
</evidence>
<reference evidence="2" key="3">
    <citation type="journal article" date="2017" name="Nature">
        <title>Genome sequence of the progenitor of the wheat D genome Aegilops tauschii.</title>
        <authorList>
            <person name="Luo M.C."/>
            <person name="Gu Y.Q."/>
            <person name="Puiu D."/>
            <person name="Wang H."/>
            <person name="Twardziok S.O."/>
            <person name="Deal K.R."/>
            <person name="Huo N."/>
            <person name="Zhu T."/>
            <person name="Wang L."/>
            <person name="Wang Y."/>
            <person name="McGuire P.E."/>
            <person name="Liu S."/>
            <person name="Long H."/>
            <person name="Ramasamy R.K."/>
            <person name="Rodriguez J.C."/>
            <person name="Van S.L."/>
            <person name="Yuan L."/>
            <person name="Wang Z."/>
            <person name="Xia Z."/>
            <person name="Xiao L."/>
            <person name="Anderson O.D."/>
            <person name="Ouyang S."/>
            <person name="Liang Y."/>
            <person name="Zimin A.V."/>
            <person name="Pertea G."/>
            <person name="Qi P."/>
            <person name="Bennetzen J.L."/>
            <person name="Dai X."/>
            <person name="Dawson M.W."/>
            <person name="Muller H.G."/>
            <person name="Kugler K."/>
            <person name="Rivarola-Duarte L."/>
            <person name="Spannagl M."/>
            <person name="Mayer K.F.X."/>
            <person name="Lu F.H."/>
            <person name="Bevan M.W."/>
            <person name="Leroy P."/>
            <person name="Li P."/>
            <person name="You F.M."/>
            <person name="Sun Q."/>
            <person name="Liu Z."/>
            <person name="Lyons E."/>
            <person name="Wicker T."/>
            <person name="Salzberg S.L."/>
            <person name="Devos K.M."/>
            <person name="Dvorak J."/>
        </authorList>
    </citation>
    <scope>NUCLEOTIDE SEQUENCE [LARGE SCALE GENOMIC DNA]</scope>
    <source>
        <strain evidence="2">cv. AL8/78</strain>
    </source>
</reference>
<name>A0A453III5_AEGTS</name>